<dbReference type="Pfam" id="PF13460">
    <property type="entry name" value="NAD_binding_10"/>
    <property type="match status" value="1"/>
</dbReference>
<dbReference type="EMBL" id="BSDE01000001">
    <property type="protein sequence ID" value="GLH71741.1"/>
    <property type="molecule type" value="Genomic_DNA"/>
</dbReference>
<evidence type="ECO:0000313" key="2">
    <source>
        <dbReference type="EMBL" id="GLH71741.1"/>
    </source>
</evidence>
<accession>A0ABQ5QBJ7</accession>
<sequence>MILVTGATGKIGRELILDLSARQTPFRALVRSMETVRVFEARGLHAVQGDLERPDTYGAALSDVQTVFLLTAPSSDSVAMERKFLTACKSMGIERVVRVSAVGANPWASSALLRNHGRAEAQLEDSGLHWTILRPTIFMQNLVPFIGPTVSAESTLYAPAGAALMPWVDTRDIAAVAGAVLTAKGHEGLVYEITGPESLSYTHVAEGLSTMLGRQIRYVNVPDGAARQSMVSMGISPWLAEGMITLYHLFKVNGATAMVLETVERLTGRAPRRLMAYLKENEAAFRSPQYVEVRRR</sequence>
<comment type="caution">
    <text evidence="2">The sequence shown here is derived from an EMBL/GenBank/DDBJ whole genome shotgun (WGS) entry which is preliminary data.</text>
</comment>
<dbReference type="Gene3D" id="3.90.25.10">
    <property type="entry name" value="UDP-galactose 4-epimerase, domain 1"/>
    <property type="match status" value="1"/>
</dbReference>
<dbReference type="Proteomes" id="UP001165069">
    <property type="component" value="Unassembled WGS sequence"/>
</dbReference>
<dbReference type="PANTHER" id="PTHR43162:SF1">
    <property type="entry name" value="PRESTALK A DIFFERENTIATION PROTEIN A"/>
    <property type="match status" value="1"/>
</dbReference>
<protein>
    <submittedName>
        <fullName evidence="2">NAD(P)-dependent oxidoreductase</fullName>
    </submittedName>
</protein>
<proteinExistence type="predicted"/>
<keyword evidence="3" id="KW-1185">Reference proteome</keyword>
<dbReference type="Gene3D" id="3.40.50.720">
    <property type="entry name" value="NAD(P)-binding Rossmann-like Domain"/>
    <property type="match status" value="1"/>
</dbReference>
<dbReference type="CDD" id="cd05269">
    <property type="entry name" value="TMR_SDR_a"/>
    <property type="match status" value="1"/>
</dbReference>
<feature type="domain" description="NAD(P)-binding" evidence="1">
    <location>
        <begin position="6"/>
        <end position="141"/>
    </location>
</feature>
<gene>
    <name evidence="2" type="ORF">GETHLI_02430</name>
</gene>
<dbReference type="SUPFAM" id="SSF51735">
    <property type="entry name" value="NAD(P)-binding Rossmann-fold domains"/>
    <property type="match status" value="1"/>
</dbReference>
<dbReference type="InterPro" id="IPR036291">
    <property type="entry name" value="NAD(P)-bd_dom_sf"/>
</dbReference>
<name>A0ABQ5QBJ7_9BACT</name>
<dbReference type="InterPro" id="IPR051604">
    <property type="entry name" value="Ergot_Alk_Oxidoreductase"/>
</dbReference>
<evidence type="ECO:0000313" key="3">
    <source>
        <dbReference type="Proteomes" id="UP001165069"/>
    </source>
</evidence>
<dbReference type="RefSeq" id="WP_285569228.1">
    <property type="nucleotide sequence ID" value="NZ_BSDE01000001.1"/>
</dbReference>
<dbReference type="InterPro" id="IPR016040">
    <property type="entry name" value="NAD(P)-bd_dom"/>
</dbReference>
<dbReference type="PANTHER" id="PTHR43162">
    <property type="match status" value="1"/>
</dbReference>
<evidence type="ECO:0000259" key="1">
    <source>
        <dbReference type="Pfam" id="PF13460"/>
    </source>
</evidence>
<organism evidence="2 3">
    <name type="scientific">Geothrix limicola</name>
    <dbReference type="NCBI Taxonomy" id="2927978"/>
    <lineage>
        <taxon>Bacteria</taxon>
        <taxon>Pseudomonadati</taxon>
        <taxon>Acidobacteriota</taxon>
        <taxon>Holophagae</taxon>
        <taxon>Holophagales</taxon>
        <taxon>Holophagaceae</taxon>
        <taxon>Geothrix</taxon>
    </lineage>
</organism>
<reference evidence="2 3" key="1">
    <citation type="journal article" date="2023" name="Antonie Van Leeuwenhoek">
        <title>Mesoterricola silvestris gen. nov., sp. nov., Mesoterricola sediminis sp. nov., Geothrix oryzae sp. nov., Geothrix edaphica sp. nov., Geothrix rubra sp. nov., and Geothrix limicola sp. nov., six novel members of Acidobacteriota isolated from soils.</title>
        <authorList>
            <person name="Itoh H."/>
            <person name="Sugisawa Y."/>
            <person name="Mise K."/>
            <person name="Xu Z."/>
            <person name="Kuniyasu M."/>
            <person name="Ushijima N."/>
            <person name="Kawano K."/>
            <person name="Kobayashi E."/>
            <person name="Shiratori Y."/>
            <person name="Masuda Y."/>
            <person name="Senoo K."/>
        </authorList>
    </citation>
    <scope>NUCLEOTIDE SEQUENCE [LARGE SCALE GENOMIC DNA]</scope>
    <source>
        <strain evidence="2 3">Red804</strain>
    </source>
</reference>